<proteinExistence type="predicted"/>
<dbReference type="Proteomes" id="UP001189429">
    <property type="component" value="Unassembled WGS sequence"/>
</dbReference>
<sequence>MCLAGAHIRHDFGHRDLDFLAAVLSSAAVQAQDKGIVGCFRSLDDLELDAAAPKDVPAVAPGHGARVFLQERRTRGYLTIAQAEAGHEQVVMTRSAASLFECHRSDVGLARPTVHSCAALQLGMLDVSRVAEETSLTSSRRRARGSSPQAAAAPRSSASRTRRGLPGFGAFLSAGSATWWQGWLRPGGVDAKMQCRAASLGLQERFRWMDDGTIQHVPSGKWLYVDPTSPDEAARREGAAGRR</sequence>
<feature type="compositionally biased region" description="Low complexity" evidence="1">
    <location>
        <begin position="145"/>
        <end position="159"/>
    </location>
</feature>
<dbReference type="EMBL" id="CAUYUJ010011114">
    <property type="protein sequence ID" value="CAK0831104.1"/>
    <property type="molecule type" value="Genomic_DNA"/>
</dbReference>
<organism evidence="2 3">
    <name type="scientific">Prorocentrum cordatum</name>
    <dbReference type="NCBI Taxonomy" id="2364126"/>
    <lineage>
        <taxon>Eukaryota</taxon>
        <taxon>Sar</taxon>
        <taxon>Alveolata</taxon>
        <taxon>Dinophyceae</taxon>
        <taxon>Prorocentrales</taxon>
        <taxon>Prorocentraceae</taxon>
        <taxon>Prorocentrum</taxon>
    </lineage>
</organism>
<accession>A0ABN9SHF3</accession>
<name>A0ABN9SHF3_9DINO</name>
<evidence type="ECO:0000256" key="1">
    <source>
        <dbReference type="SAM" id="MobiDB-lite"/>
    </source>
</evidence>
<keyword evidence="3" id="KW-1185">Reference proteome</keyword>
<gene>
    <name evidence="2" type="ORF">PCOR1329_LOCUS29542</name>
</gene>
<evidence type="ECO:0000313" key="3">
    <source>
        <dbReference type="Proteomes" id="UP001189429"/>
    </source>
</evidence>
<comment type="caution">
    <text evidence="2">The sequence shown here is derived from an EMBL/GenBank/DDBJ whole genome shotgun (WGS) entry which is preliminary data.</text>
</comment>
<reference evidence="2" key="1">
    <citation type="submission" date="2023-10" db="EMBL/GenBank/DDBJ databases">
        <authorList>
            <person name="Chen Y."/>
            <person name="Shah S."/>
            <person name="Dougan E. K."/>
            <person name="Thang M."/>
            <person name="Chan C."/>
        </authorList>
    </citation>
    <scope>NUCLEOTIDE SEQUENCE [LARGE SCALE GENOMIC DNA]</scope>
</reference>
<protein>
    <submittedName>
        <fullName evidence="2">Uncharacterized protein</fullName>
    </submittedName>
</protein>
<feature type="region of interest" description="Disordered" evidence="1">
    <location>
        <begin position="135"/>
        <end position="161"/>
    </location>
</feature>
<evidence type="ECO:0000313" key="2">
    <source>
        <dbReference type="EMBL" id="CAK0831104.1"/>
    </source>
</evidence>